<dbReference type="PANTHER" id="PTHR30408">
    <property type="entry name" value="TYPE-1 RESTRICTION ENZYME ECOKI SPECIFICITY PROTEIN"/>
    <property type="match status" value="1"/>
</dbReference>
<protein>
    <recommendedName>
        <fullName evidence="5">Type I restriction modification DNA specificity domain-containing protein</fullName>
    </recommendedName>
</protein>
<keyword evidence="2" id="KW-0680">Restriction system</keyword>
<accession>X1M6F3</accession>
<feature type="domain" description="Type I restriction modification DNA specificity" evidence="5">
    <location>
        <begin position="60"/>
        <end position="201"/>
    </location>
</feature>
<dbReference type="GO" id="GO:0009307">
    <property type="term" value="P:DNA restriction-modification system"/>
    <property type="evidence" value="ECO:0007669"/>
    <property type="project" value="UniProtKB-KW"/>
</dbReference>
<dbReference type="AlphaFoldDB" id="X1M6F3"/>
<keyword evidence="3" id="KW-0238">DNA-binding</keyword>
<comment type="similarity">
    <text evidence="1">Belongs to the type-I restriction system S methylase family.</text>
</comment>
<evidence type="ECO:0000313" key="6">
    <source>
        <dbReference type="EMBL" id="GAI27187.1"/>
    </source>
</evidence>
<evidence type="ECO:0000256" key="4">
    <source>
        <dbReference type="SAM" id="Coils"/>
    </source>
</evidence>
<evidence type="ECO:0000256" key="2">
    <source>
        <dbReference type="ARBA" id="ARBA00022747"/>
    </source>
</evidence>
<reference evidence="6" key="1">
    <citation type="journal article" date="2014" name="Front. Microbiol.">
        <title>High frequency of phylogenetically diverse reductive dehalogenase-homologous genes in deep subseafloor sedimentary metagenomes.</title>
        <authorList>
            <person name="Kawai M."/>
            <person name="Futagami T."/>
            <person name="Toyoda A."/>
            <person name="Takaki Y."/>
            <person name="Nishi S."/>
            <person name="Hori S."/>
            <person name="Arai W."/>
            <person name="Tsubouchi T."/>
            <person name="Morono Y."/>
            <person name="Uchiyama I."/>
            <person name="Ito T."/>
            <person name="Fujiyama A."/>
            <person name="Inagaki F."/>
            <person name="Takami H."/>
        </authorList>
    </citation>
    <scope>NUCLEOTIDE SEQUENCE</scope>
    <source>
        <strain evidence="6">Expedition CK06-06</strain>
    </source>
</reference>
<dbReference type="SUPFAM" id="SSF116734">
    <property type="entry name" value="DNA methylase specificity domain"/>
    <property type="match status" value="1"/>
</dbReference>
<name>X1M6F3_9ZZZZ</name>
<dbReference type="EMBL" id="BARV01023066">
    <property type="protein sequence ID" value="GAI27187.1"/>
    <property type="molecule type" value="Genomic_DNA"/>
</dbReference>
<dbReference type="InterPro" id="IPR000055">
    <property type="entry name" value="Restrct_endonuc_typeI_TRD"/>
</dbReference>
<dbReference type="Gene3D" id="3.90.220.20">
    <property type="entry name" value="DNA methylase specificity domains"/>
    <property type="match status" value="1"/>
</dbReference>
<keyword evidence="4" id="KW-0175">Coiled coil</keyword>
<feature type="coiled-coil region" evidence="4">
    <location>
        <begin position="195"/>
        <end position="230"/>
    </location>
</feature>
<gene>
    <name evidence="6" type="ORF">S06H3_37906</name>
</gene>
<dbReference type="PANTHER" id="PTHR30408:SF12">
    <property type="entry name" value="TYPE I RESTRICTION ENZYME MJAVIII SPECIFICITY SUBUNIT"/>
    <property type="match status" value="1"/>
</dbReference>
<dbReference type="InterPro" id="IPR052021">
    <property type="entry name" value="Type-I_RS_S_subunit"/>
</dbReference>
<comment type="caution">
    <text evidence="6">The sequence shown here is derived from an EMBL/GenBank/DDBJ whole genome shotgun (WGS) entry which is preliminary data.</text>
</comment>
<proteinExistence type="inferred from homology"/>
<sequence length="230" mass="26503">PKYKLFYTANLAKAFGLHRIDAEYFQPCYDDLIKYLGDKFEIAPLKKFILNFQKGIEVGSESYQKEGKPFIRVSNLSIHGLVEKDQKYINDKLYQNLRDTYEPKIGDFLLTKDATPGIAYVTKEPIKGIIASGILKLNINENEIYKEYLALCVNLMIGKMQIERDSGGSVITHWKPEQIKNLLIPILPSQIQRKITSLVKRSHEARKEAKELLEKAKRKVENAIEDEIKK</sequence>
<evidence type="ECO:0000256" key="1">
    <source>
        <dbReference type="ARBA" id="ARBA00010923"/>
    </source>
</evidence>
<dbReference type="Pfam" id="PF01420">
    <property type="entry name" value="Methylase_S"/>
    <property type="match status" value="1"/>
</dbReference>
<evidence type="ECO:0000256" key="3">
    <source>
        <dbReference type="ARBA" id="ARBA00023125"/>
    </source>
</evidence>
<evidence type="ECO:0000259" key="5">
    <source>
        <dbReference type="Pfam" id="PF01420"/>
    </source>
</evidence>
<organism evidence="6">
    <name type="scientific">marine sediment metagenome</name>
    <dbReference type="NCBI Taxonomy" id="412755"/>
    <lineage>
        <taxon>unclassified sequences</taxon>
        <taxon>metagenomes</taxon>
        <taxon>ecological metagenomes</taxon>
    </lineage>
</organism>
<dbReference type="InterPro" id="IPR044946">
    <property type="entry name" value="Restrct_endonuc_typeI_TRD_sf"/>
</dbReference>
<dbReference type="GO" id="GO:0003677">
    <property type="term" value="F:DNA binding"/>
    <property type="evidence" value="ECO:0007669"/>
    <property type="project" value="UniProtKB-KW"/>
</dbReference>
<feature type="non-terminal residue" evidence="6">
    <location>
        <position position="1"/>
    </location>
</feature>